<feature type="transmembrane region" description="Helical" evidence="1">
    <location>
        <begin position="121"/>
        <end position="140"/>
    </location>
</feature>
<proteinExistence type="predicted"/>
<feature type="transmembrane region" description="Helical" evidence="1">
    <location>
        <begin position="20"/>
        <end position="40"/>
    </location>
</feature>
<protein>
    <recommendedName>
        <fullName evidence="4">DUF2919 domain-containing protein</fullName>
    </recommendedName>
</protein>
<accession>A0A1Y6F8E9</accession>
<dbReference type="Pfam" id="PF11143">
    <property type="entry name" value="DUF2919"/>
    <property type="match status" value="1"/>
</dbReference>
<keyword evidence="1" id="KW-0812">Transmembrane</keyword>
<dbReference type="InterPro" id="IPR021318">
    <property type="entry name" value="DUF2919"/>
</dbReference>
<sequence>MLQPGDERYLDGDGKPRHPIGIMLVLLFLLRGYAAWTVSLTFSDDRSKLLGFFYNNTEQFFLTLLAGVPALAVLILTFFMKPDCQPWVLSGWRKVPVMLWLGWILDGIVLLGLISSRWPEFASAKAIMVMIWCWAGWYLYNSRHWRRYQQLMVSYCSS</sequence>
<gene>
    <name evidence="2" type="ORF">SAMN06297229_1667</name>
</gene>
<name>A0A1Y6F8E9_9GAMM</name>
<feature type="transmembrane region" description="Helical" evidence="1">
    <location>
        <begin position="60"/>
        <end position="80"/>
    </location>
</feature>
<keyword evidence="1" id="KW-0472">Membrane</keyword>
<feature type="transmembrane region" description="Helical" evidence="1">
    <location>
        <begin position="92"/>
        <end position="115"/>
    </location>
</feature>
<keyword evidence="3" id="KW-1185">Reference proteome</keyword>
<dbReference type="OrthoDB" id="6236822at2"/>
<dbReference type="Proteomes" id="UP000194450">
    <property type="component" value="Unassembled WGS sequence"/>
</dbReference>
<organism evidence="2 3">
    <name type="scientific">Pseudidiomarina planktonica</name>
    <dbReference type="NCBI Taxonomy" id="1323738"/>
    <lineage>
        <taxon>Bacteria</taxon>
        <taxon>Pseudomonadati</taxon>
        <taxon>Pseudomonadota</taxon>
        <taxon>Gammaproteobacteria</taxon>
        <taxon>Alteromonadales</taxon>
        <taxon>Idiomarinaceae</taxon>
        <taxon>Pseudidiomarina</taxon>
    </lineage>
</organism>
<evidence type="ECO:0008006" key="4">
    <source>
        <dbReference type="Google" id="ProtNLM"/>
    </source>
</evidence>
<reference evidence="3" key="1">
    <citation type="submission" date="2017-04" db="EMBL/GenBank/DDBJ databases">
        <authorList>
            <person name="Varghese N."/>
            <person name="Submissions S."/>
        </authorList>
    </citation>
    <scope>NUCLEOTIDE SEQUENCE [LARGE SCALE GENOMIC DNA]</scope>
</reference>
<evidence type="ECO:0000313" key="2">
    <source>
        <dbReference type="EMBL" id="SMQ68643.1"/>
    </source>
</evidence>
<evidence type="ECO:0000256" key="1">
    <source>
        <dbReference type="SAM" id="Phobius"/>
    </source>
</evidence>
<evidence type="ECO:0000313" key="3">
    <source>
        <dbReference type="Proteomes" id="UP000194450"/>
    </source>
</evidence>
<keyword evidence="1" id="KW-1133">Transmembrane helix</keyword>
<dbReference type="EMBL" id="FXWH01000001">
    <property type="protein sequence ID" value="SMQ68643.1"/>
    <property type="molecule type" value="Genomic_DNA"/>
</dbReference>
<dbReference type="AlphaFoldDB" id="A0A1Y6F8E9"/>
<dbReference type="RefSeq" id="WP_086434699.1">
    <property type="nucleotide sequence ID" value="NZ_FXWH01000001.1"/>
</dbReference>